<evidence type="ECO:0000259" key="2">
    <source>
        <dbReference type="Pfam" id="PF04389"/>
    </source>
</evidence>
<dbReference type="Proteomes" id="UP000265926">
    <property type="component" value="Unassembled WGS sequence"/>
</dbReference>
<dbReference type="EMBL" id="QWGR01000003">
    <property type="protein sequence ID" value="RIJ49210.1"/>
    <property type="molecule type" value="Genomic_DNA"/>
</dbReference>
<feature type="signal peptide" evidence="1">
    <location>
        <begin position="1"/>
        <end position="20"/>
    </location>
</feature>
<keyword evidence="4" id="KW-1185">Reference proteome</keyword>
<evidence type="ECO:0000313" key="4">
    <source>
        <dbReference type="Proteomes" id="UP000265926"/>
    </source>
</evidence>
<dbReference type="SUPFAM" id="SSF53187">
    <property type="entry name" value="Zn-dependent exopeptidases"/>
    <property type="match status" value="1"/>
</dbReference>
<dbReference type="PANTHER" id="PTHR12147:SF26">
    <property type="entry name" value="PEPTIDASE M28 DOMAIN-CONTAINING PROTEIN"/>
    <property type="match status" value="1"/>
</dbReference>
<organism evidence="3 4">
    <name type="scientific">Maribellus luteus</name>
    <dbReference type="NCBI Taxonomy" id="2305463"/>
    <lineage>
        <taxon>Bacteria</taxon>
        <taxon>Pseudomonadati</taxon>
        <taxon>Bacteroidota</taxon>
        <taxon>Bacteroidia</taxon>
        <taxon>Marinilabiliales</taxon>
        <taxon>Prolixibacteraceae</taxon>
        <taxon>Maribellus</taxon>
    </lineage>
</organism>
<accession>A0A399SYK2</accession>
<dbReference type="InterPro" id="IPR045175">
    <property type="entry name" value="M28_fam"/>
</dbReference>
<dbReference type="RefSeq" id="WP_119437096.1">
    <property type="nucleotide sequence ID" value="NZ_QWGR01000003.1"/>
</dbReference>
<dbReference type="Pfam" id="PF04389">
    <property type="entry name" value="Peptidase_M28"/>
    <property type="match status" value="1"/>
</dbReference>
<keyword evidence="3" id="KW-0378">Hydrolase</keyword>
<dbReference type="InterPro" id="IPR018247">
    <property type="entry name" value="EF_Hand_1_Ca_BS"/>
</dbReference>
<dbReference type="PANTHER" id="PTHR12147">
    <property type="entry name" value="METALLOPEPTIDASE M28 FAMILY MEMBER"/>
    <property type="match status" value="1"/>
</dbReference>
<evidence type="ECO:0000313" key="3">
    <source>
        <dbReference type="EMBL" id="RIJ49210.1"/>
    </source>
</evidence>
<proteinExistence type="predicted"/>
<dbReference type="InterPro" id="IPR007484">
    <property type="entry name" value="Peptidase_M28"/>
</dbReference>
<keyword evidence="1" id="KW-0732">Signal</keyword>
<feature type="domain" description="Peptidase M28" evidence="2">
    <location>
        <begin position="295"/>
        <end position="506"/>
    </location>
</feature>
<dbReference type="Gene3D" id="3.40.630.10">
    <property type="entry name" value="Zn peptidases"/>
    <property type="match status" value="1"/>
</dbReference>
<name>A0A399SYK2_9BACT</name>
<dbReference type="InterPro" id="IPR046450">
    <property type="entry name" value="PA_dom_sf"/>
</dbReference>
<dbReference type="AlphaFoldDB" id="A0A399SYK2"/>
<dbReference type="GO" id="GO:0008235">
    <property type="term" value="F:metalloexopeptidase activity"/>
    <property type="evidence" value="ECO:0007669"/>
    <property type="project" value="InterPro"/>
</dbReference>
<protein>
    <submittedName>
        <fullName evidence="3">M20/M25/M40 family metallo-hydrolase</fullName>
    </submittedName>
</protein>
<gene>
    <name evidence="3" type="ORF">D1614_06530</name>
</gene>
<dbReference type="Gene3D" id="3.50.30.30">
    <property type="match status" value="1"/>
</dbReference>
<dbReference type="GO" id="GO:0006508">
    <property type="term" value="P:proteolysis"/>
    <property type="evidence" value="ECO:0007669"/>
    <property type="project" value="InterPro"/>
</dbReference>
<dbReference type="OrthoDB" id="9764939at2"/>
<dbReference type="PROSITE" id="PS00018">
    <property type="entry name" value="EF_HAND_1"/>
    <property type="match status" value="1"/>
</dbReference>
<sequence>MKNKLLLTSLCLSVASLLFAQKKEMETITESDLKAHLEFIASDYMQGRDFSTPVPGVDLAADYLKAQCKLMGLKPGVEDYFQYVELEMTKPDLGNTFLEIQNNKGEVLETISDDFFSLLGPLNGDTIESEVVFAGYGWYNDKTKYNDTEGIDVKGKIVLAMSRNLELCRDSATKSMDFGTEMRKMNKMLLGGAKALILVPDPLNPDPTGFDEVKQYANGGSMVIKGSKKRRQSLPLNLIFGTGELADQLLKSSGKTLAQLQSEINESGSPKSFELEGIRAKIQLPKNQSEMLGKNVIAVVEGSDPVLKNECVVFTAHYDHVGVDANGEVFNGADDNGTGTVALLEIAQAFQSMKKKPKRSIVFAWVTAEEKGLFGSDYYTQYPVYPLEKTLIDINLDMVGRSAEAEPLPGASTEKQLAGPNGLYVITGKQSSEFWELSKEISQELNLVLNDKLSNTFLNSSDYFHFYKNNIPILGLSTGMHDDYHKVSDEIDKIDYTKMRRIAQYAFLVANRVANQKTRIVVDNPVNKN</sequence>
<reference evidence="3 4" key="1">
    <citation type="submission" date="2018-08" db="EMBL/GenBank/DDBJ databases">
        <title>Pallidiluteibacterium maritimus gen. nov., sp. nov., isolated from coastal sediment.</title>
        <authorList>
            <person name="Zhou L.Y."/>
        </authorList>
    </citation>
    <scope>NUCLEOTIDE SEQUENCE [LARGE SCALE GENOMIC DNA]</scope>
    <source>
        <strain evidence="3 4">XSD2</strain>
    </source>
</reference>
<feature type="chain" id="PRO_5017399137" evidence="1">
    <location>
        <begin position="21"/>
        <end position="529"/>
    </location>
</feature>
<comment type="caution">
    <text evidence="3">The sequence shown here is derived from an EMBL/GenBank/DDBJ whole genome shotgun (WGS) entry which is preliminary data.</text>
</comment>
<evidence type="ECO:0000256" key="1">
    <source>
        <dbReference type="SAM" id="SignalP"/>
    </source>
</evidence>
<dbReference type="SUPFAM" id="SSF52025">
    <property type="entry name" value="PA domain"/>
    <property type="match status" value="1"/>
</dbReference>